<dbReference type="OrthoDB" id="10250354at2759"/>
<dbReference type="SUPFAM" id="SSF46565">
    <property type="entry name" value="Chaperone J-domain"/>
    <property type="match status" value="1"/>
</dbReference>
<dbReference type="PROSITE" id="PS50076">
    <property type="entry name" value="DNAJ_2"/>
    <property type="match status" value="1"/>
</dbReference>
<evidence type="ECO:0000256" key="1">
    <source>
        <dbReference type="SAM" id="Phobius"/>
    </source>
</evidence>
<accession>A0A9P1E542</accession>
<dbReference type="Pfam" id="PF00226">
    <property type="entry name" value="DnaJ"/>
    <property type="match status" value="1"/>
</dbReference>
<dbReference type="GO" id="GO:0051082">
    <property type="term" value="F:unfolded protein binding"/>
    <property type="evidence" value="ECO:0007669"/>
    <property type="project" value="TreeGrafter"/>
</dbReference>
<sequence length="136" mass="15213">MLADEAKSLLGFSPDCRPSSSQVKTAYRTKVWETHPDRFPAQEKSRAEYKFKMISEAYSCLRSGARVQNSSRADTSYSYVVRTGVPRMRGGRGKQLLVGLPFLLIILSTFSLAGSSVARAYRKEKQAHPSHNPFLP</sequence>
<keyword evidence="4" id="KW-1185">Reference proteome</keyword>
<dbReference type="GO" id="GO:0005737">
    <property type="term" value="C:cytoplasm"/>
    <property type="evidence" value="ECO:0007669"/>
    <property type="project" value="TreeGrafter"/>
</dbReference>
<gene>
    <name evidence="3" type="ORF">CEURO_LOCUS6989</name>
</gene>
<dbReference type="SMART" id="SM00271">
    <property type="entry name" value="DnaJ"/>
    <property type="match status" value="1"/>
</dbReference>
<dbReference type="Proteomes" id="UP001152484">
    <property type="component" value="Unassembled WGS sequence"/>
</dbReference>
<dbReference type="EMBL" id="CAMAPE010000010">
    <property type="protein sequence ID" value="CAH9078926.1"/>
    <property type="molecule type" value="Genomic_DNA"/>
</dbReference>
<feature type="transmembrane region" description="Helical" evidence="1">
    <location>
        <begin position="96"/>
        <end position="118"/>
    </location>
</feature>
<dbReference type="InterPro" id="IPR001623">
    <property type="entry name" value="DnaJ_domain"/>
</dbReference>
<keyword evidence="1" id="KW-1133">Transmembrane helix</keyword>
<dbReference type="GO" id="GO:0044183">
    <property type="term" value="F:protein folding chaperone"/>
    <property type="evidence" value="ECO:0007669"/>
    <property type="project" value="TreeGrafter"/>
</dbReference>
<dbReference type="PANTHER" id="PTHR43948">
    <property type="entry name" value="DNAJ HOMOLOG SUBFAMILY B"/>
    <property type="match status" value="1"/>
</dbReference>
<comment type="caution">
    <text evidence="3">The sequence shown here is derived from an EMBL/GenBank/DDBJ whole genome shotgun (WGS) entry which is preliminary data.</text>
</comment>
<protein>
    <recommendedName>
        <fullName evidence="2">J domain-containing protein</fullName>
    </recommendedName>
</protein>
<dbReference type="CDD" id="cd06257">
    <property type="entry name" value="DnaJ"/>
    <property type="match status" value="1"/>
</dbReference>
<dbReference type="Gene3D" id="1.10.287.110">
    <property type="entry name" value="DnaJ domain"/>
    <property type="match status" value="1"/>
</dbReference>
<name>A0A9P1E542_CUSEU</name>
<proteinExistence type="predicted"/>
<dbReference type="AlphaFoldDB" id="A0A9P1E542"/>
<keyword evidence="1" id="KW-0472">Membrane</keyword>
<evidence type="ECO:0000313" key="3">
    <source>
        <dbReference type="EMBL" id="CAH9078926.1"/>
    </source>
</evidence>
<dbReference type="GO" id="GO:0005634">
    <property type="term" value="C:nucleus"/>
    <property type="evidence" value="ECO:0007669"/>
    <property type="project" value="TreeGrafter"/>
</dbReference>
<reference evidence="3" key="1">
    <citation type="submission" date="2022-07" db="EMBL/GenBank/DDBJ databases">
        <authorList>
            <person name="Macas J."/>
            <person name="Novak P."/>
            <person name="Neumann P."/>
        </authorList>
    </citation>
    <scope>NUCLEOTIDE SEQUENCE</scope>
</reference>
<evidence type="ECO:0000259" key="2">
    <source>
        <dbReference type="PROSITE" id="PS50076"/>
    </source>
</evidence>
<dbReference type="PANTHER" id="PTHR43948:SF14">
    <property type="entry name" value="PROTEIN DNAJ, PUTATIVE-RELATED"/>
    <property type="match status" value="1"/>
</dbReference>
<keyword evidence="1" id="KW-0812">Transmembrane</keyword>
<feature type="domain" description="J" evidence="2">
    <location>
        <begin position="5"/>
        <end position="66"/>
    </location>
</feature>
<evidence type="ECO:0000313" key="4">
    <source>
        <dbReference type="Proteomes" id="UP001152484"/>
    </source>
</evidence>
<dbReference type="InterPro" id="IPR036869">
    <property type="entry name" value="J_dom_sf"/>
</dbReference>
<organism evidence="3 4">
    <name type="scientific">Cuscuta europaea</name>
    <name type="common">European dodder</name>
    <dbReference type="NCBI Taxonomy" id="41803"/>
    <lineage>
        <taxon>Eukaryota</taxon>
        <taxon>Viridiplantae</taxon>
        <taxon>Streptophyta</taxon>
        <taxon>Embryophyta</taxon>
        <taxon>Tracheophyta</taxon>
        <taxon>Spermatophyta</taxon>
        <taxon>Magnoliopsida</taxon>
        <taxon>eudicotyledons</taxon>
        <taxon>Gunneridae</taxon>
        <taxon>Pentapetalae</taxon>
        <taxon>asterids</taxon>
        <taxon>lamiids</taxon>
        <taxon>Solanales</taxon>
        <taxon>Convolvulaceae</taxon>
        <taxon>Cuscuteae</taxon>
        <taxon>Cuscuta</taxon>
        <taxon>Cuscuta subgen. Cuscuta</taxon>
    </lineage>
</organism>
<dbReference type="GO" id="GO:0051087">
    <property type="term" value="F:protein-folding chaperone binding"/>
    <property type="evidence" value="ECO:0007669"/>
    <property type="project" value="TreeGrafter"/>
</dbReference>